<feature type="modified residue" description="4-aspartylphosphate" evidence="1">
    <location>
        <position position="66"/>
    </location>
</feature>
<dbReference type="InterPro" id="IPR011006">
    <property type="entry name" value="CheY-like_superfamily"/>
</dbReference>
<reference evidence="3 4" key="1">
    <citation type="submission" date="2015-09" db="EMBL/GenBank/DDBJ databases">
        <title>Sorangium comparison.</title>
        <authorList>
            <person name="Zaburannyi N."/>
            <person name="Bunk B."/>
            <person name="Overmann J."/>
            <person name="Mueller R."/>
        </authorList>
    </citation>
    <scope>NUCLEOTIDE SEQUENCE [LARGE SCALE GENOMIC DNA]</scope>
    <source>
        <strain evidence="3 4">So ce26</strain>
    </source>
</reference>
<name>A0A2L0F821_SORCE</name>
<feature type="domain" description="Response regulatory" evidence="2">
    <location>
        <begin position="16"/>
        <end position="126"/>
    </location>
</feature>
<keyword evidence="1" id="KW-0597">Phosphoprotein</keyword>
<protein>
    <submittedName>
        <fullName evidence="3">Transcriptional regulator</fullName>
    </submittedName>
</protein>
<accession>A0A2L0F821</accession>
<dbReference type="PROSITE" id="PS50110">
    <property type="entry name" value="RESPONSE_REGULATORY"/>
    <property type="match status" value="1"/>
</dbReference>
<dbReference type="InterPro" id="IPR001789">
    <property type="entry name" value="Sig_transdc_resp-reg_receiver"/>
</dbReference>
<evidence type="ECO:0000256" key="1">
    <source>
        <dbReference type="PROSITE-ProRule" id="PRU00169"/>
    </source>
</evidence>
<dbReference type="AlphaFoldDB" id="A0A2L0F821"/>
<dbReference type="Pfam" id="PF00072">
    <property type="entry name" value="Response_reg"/>
    <property type="match status" value="1"/>
</dbReference>
<sequence length="126" mass="13633">MMTPDPASAHKLQGLRVLIVEDEPMIASSLEDALIDLGCVVIGPALNMSDAIRLAREAEMDGASLDVNIAGEKVYAVADILMERGIPFVFMTGYGNAGLRESDLSRPVLQKPCSLARFVEIVMGWR</sequence>
<evidence type="ECO:0000313" key="3">
    <source>
        <dbReference type="EMBL" id="AUX47667.1"/>
    </source>
</evidence>
<evidence type="ECO:0000259" key="2">
    <source>
        <dbReference type="PROSITE" id="PS50110"/>
    </source>
</evidence>
<organism evidence="3 4">
    <name type="scientific">Sorangium cellulosum</name>
    <name type="common">Polyangium cellulosum</name>
    <dbReference type="NCBI Taxonomy" id="56"/>
    <lineage>
        <taxon>Bacteria</taxon>
        <taxon>Pseudomonadati</taxon>
        <taxon>Myxococcota</taxon>
        <taxon>Polyangia</taxon>
        <taxon>Polyangiales</taxon>
        <taxon>Polyangiaceae</taxon>
        <taxon>Sorangium</taxon>
    </lineage>
</organism>
<proteinExistence type="predicted"/>
<gene>
    <name evidence="3" type="primary">ompR</name>
    <name evidence="3" type="ORF">SOCE26_091890</name>
</gene>
<evidence type="ECO:0000313" key="4">
    <source>
        <dbReference type="Proteomes" id="UP000238348"/>
    </source>
</evidence>
<dbReference type="Proteomes" id="UP000238348">
    <property type="component" value="Chromosome"/>
</dbReference>
<dbReference type="GO" id="GO:0000160">
    <property type="term" value="P:phosphorelay signal transduction system"/>
    <property type="evidence" value="ECO:0007669"/>
    <property type="project" value="InterPro"/>
</dbReference>
<dbReference type="EMBL" id="CP012673">
    <property type="protein sequence ID" value="AUX47667.1"/>
    <property type="molecule type" value="Genomic_DNA"/>
</dbReference>
<dbReference type="OrthoDB" id="582170at2"/>
<dbReference type="SMART" id="SM00448">
    <property type="entry name" value="REC"/>
    <property type="match status" value="1"/>
</dbReference>
<dbReference type="Gene3D" id="3.40.50.2300">
    <property type="match status" value="1"/>
</dbReference>
<dbReference type="SUPFAM" id="SSF52172">
    <property type="entry name" value="CheY-like"/>
    <property type="match status" value="1"/>
</dbReference>